<evidence type="ECO:0000313" key="2">
    <source>
        <dbReference type="Proteomes" id="UP000253314"/>
    </source>
</evidence>
<evidence type="ECO:0000313" key="1">
    <source>
        <dbReference type="EMBL" id="RBW67541.1"/>
    </source>
</evidence>
<comment type="caution">
    <text evidence="1">The sequence shown here is derived from an EMBL/GenBank/DDBJ whole genome shotgun (WGS) entry which is preliminary data.</text>
</comment>
<protein>
    <submittedName>
        <fullName evidence="1">Uncharacterized protein</fullName>
    </submittedName>
</protein>
<accession>A0A366XU95</accession>
<dbReference type="EMBL" id="QOCW01000034">
    <property type="protein sequence ID" value="RBW67541.1"/>
    <property type="molecule type" value="Genomic_DNA"/>
</dbReference>
<dbReference type="Proteomes" id="UP000253314">
    <property type="component" value="Unassembled WGS sequence"/>
</dbReference>
<reference evidence="1 2" key="1">
    <citation type="submission" date="2018-07" db="EMBL/GenBank/DDBJ databases">
        <title>Lottiidibacillus patelloidae gen. nov., sp. nov., isolated from the intestinal tract of a marine limpet and the reclassification of B. taeanensis BH030017T, B. algicola KMM 3737T and B. hwajinpoensis SW-72T as genus Lottiidibacillus.</title>
        <authorList>
            <person name="Liu R."/>
            <person name="Huang Z."/>
        </authorList>
    </citation>
    <scope>NUCLEOTIDE SEQUENCE [LARGE SCALE GENOMIC DNA]</scope>
    <source>
        <strain evidence="1 2">BH030017</strain>
    </source>
</reference>
<sequence length="216" mass="25044">MKIKVLKWSGNGMEYGDYNNPENWVGGFYELSIEYRPFDDEKRLNEALNALCKSSFFNGIWEEKKYYKKHSISLPIDIEGESVNQFYGTLFLSEDNELPCVISVVRVSGESDWLDIAIPQATFEKKYPYKYPLTKELNPWLNKVDEMYTQLAEIIFSNSPFDFAMIGEEISGYTNQEEITVEVIKNITCILPIQLQKKLGLQGEGKELSKQLRIFD</sequence>
<name>A0A366XU95_9BACI</name>
<gene>
    <name evidence="1" type="ORF">DS031_21470</name>
</gene>
<proteinExistence type="predicted"/>
<dbReference type="OrthoDB" id="2842340at2"/>
<organism evidence="1 2">
    <name type="scientific">Bacillus taeanensis</name>
    <dbReference type="NCBI Taxonomy" id="273032"/>
    <lineage>
        <taxon>Bacteria</taxon>
        <taxon>Bacillati</taxon>
        <taxon>Bacillota</taxon>
        <taxon>Bacilli</taxon>
        <taxon>Bacillales</taxon>
        <taxon>Bacillaceae</taxon>
        <taxon>Bacillus</taxon>
    </lineage>
</organism>
<dbReference type="AlphaFoldDB" id="A0A366XU95"/>
<keyword evidence="2" id="KW-1185">Reference proteome</keyword>